<dbReference type="PANTHER" id="PTHR47843">
    <property type="entry name" value="BTB DOMAIN-CONTAINING PROTEIN-RELATED"/>
    <property type="match status" value="1"/>
</dbReference>
<evidence type="ECO:0000313" key="2">
    <source>
        <dbReference type="EMBL" id="GIZ45005.1"/>
    </source>
</evidence>
<dbReference type="CDD" id="cd14733">
    <property type="entry name" value="BACK"/>
    <property type="match status" value="1"/>
</dbReference>
<dbReference type="Proteomes" id="UP000825890">
    <property type="component" value="Unassembled WGS sequence"/>
</dbReference>
<organism evidence="2 3">
    <name type="scientific">Cercospora kikuchii</name>
    <dbReference type="NCBI Taxonomy" id="84275"/>
    <lineage>
        <taxon>Eukaryota</taxon>
        <taxon>Fungi</taxon>
        <taxon>Dikarya</taxon>
        <taxon>Ascomycota</taxon>
        <taxon>Pezizomycotina</taxon>
        <taxon>Dothideomycetes</taxon>
        <taxon>Dothideomycetidae</taxon>
        <taxon>Mycosphaerellales</taxon>
        <taxon>Mycosphaerellaceae</taxon>
        <taxon>Cercospora</taxon>
    </lineage>
</organism>
<keyword evidence="3" id="KW-1185">Reference proteome</keyword>
<proteinExistence type="predicted"/>
<dbReference type="CDD" id="cd18186">
    <property type="entry name" value="BTB_POZ_ZBTB_KLHL-like"/>
    <property type="match status" value="1"/>
</dbReference>
<dbReference type="PANTHER" id="PTHR47843:SF2">
    <property type="entry name" value="BTB DOMAIN-CONTAINING PROTEIN"/>
    <property type="match status" value="1"/>
</dbReference>
<dbReference type="PROSITE" id="PS50097">
    <property type="entry name" value="BTB"/>
    <property type="match status" value="1"/>
</dbReference>
<protein>
    <recommendedName>
        <fullName evidence="1">BTB domain-containing protein</fullName>
    </recommendedName>
</protein>
<evidence type="ECO:0000259" key="1">
    <source>
        <dbReference type="PROSITE" id="PS50097"/>
    </source>
</evidence>
<feature type="domain" description="BTB" evidence="1">
    <location>
        <begin position="11"/>
        <end position="83"/>
    </location>
</feature>
<dbReference type="InterPro" id="IPR011333">
    <property type="entry name" value="SKP1/BTB/POZ_sf"/>
</dbReference>
<dbReference type="RefSeq" id="XP_044659492.1">
    <property type="nucleotide sequence ID" value="XM_044803557.1"/>
</dbReference>
<name>A0A9P3CQY4_9PEZI</name>
<dbReference type="EMBL" id="BOLY01000005">
    <property type="protein sequence ID" value="GIZ45005.1"/>
    <property type="molecule type" value="Genomic_DNA"/>
</dbReference>
<dbReference type="InterPro" id="IPR000210">
    <property type="entry name" value="BTB/POZ_dom"/>
</dbReference>
<evidence type="ECO:0000313" key="3">
    <source>
        <dbReference type="Proteomes" id="UP000825890"/>
    </source>
</evidence>
<sequence>MDDFLRSLEGPTVLVKVGTGDGGRDFTVSRALLCQNSEWFRSALEGDRFKEGQTGVISLPEDSTRAFSSFHFYLLRRRMLFPVEKLEDGTVDAFADQLETCIETWTFANKYSMHTLKDTAMIAFCWHLQHATGNVIGLPAACLALCFSHTGEGSPLRQLAADYIVTRMKGKKSDAGELVGDLAPLQGFIQALNEAHQFHHDAEEGTSNHVRISDSLT</sequence>
<dbReference type="OrthoDB" id="1022638at2759"/>
<dbReference type="SUPFAM" id="SSF54695">
    <property type="entry name" value="POZ domain"/>
    <property type="match status" value="1"/>
</dbReference>
<accession>A0A9P3CQY4</accession>
<dbReference type="AlphaFoldDB" id="A0A9P3CQY4"/>
<reference evidence="2 3" key="1">
    <citation type="submission" date="2021-01" db="EMBL/GenBank/DDBJ databases">
        <title>Cercospora kikuchii MAFF 305040 whole genome shotgun sequence.</title>
        <authorList>
            <person name="Kashiwa T."/>
            <person name="Suzuki T."/>
        </authorList>
    </citation>
    <scope>NUCLEOTIDE SEQUENCE [LARGE SCALE GENOMIC DNA]</scope>
    <source>
        <strain evidence="2 3">MAFF 305040</strain>
    </source>
</reference>
<dbReference type="Gene3D" id="3.30.710.10">
    <property type="entry name" value="Potassium Channel Kv1.1, Chain A"/>
    <property type="match status" value="1"/>
</dbReference>
<dbReference type="GeneID" id="68293764"/>
<gene>
    <name evidence="2" type="ORF">CKM354_000818900</name>
</gene>
<comment type="caution">
    <text evidence="2">The sequence shown here is derived from an EMBL/GenBank/DDBJ whole genome shotgun (WGS) entry which is preliminary data.</text>
</comment>